<evidence type="ECO:0000313" key="2">
    <source>
        <dbReference type="EMBL" id="CAK0908962.1"/>
    </source>
</evidence>
<evidence type="ECO:0000256" key="1">
    <source>
        <dbReference type="SAM" id="MobiDB-lite"/>
    </source>
</evidence>
<feature type="non-terminal residue" evidence="2">
    <location>
        <position position="1"/>
    </location>
</feature>
<comment type="caution">
    <text evidence="2">The sequence shown here is derived from an EMBL/GenBank/DDBJ whole genome shotgun (WGS) entry which is preliminary data.</text>
</comment>
<keyword evidence="3" id="KW-1185">Reference proteome</keyword>
<feature type="region of interest" description="Disordered" evidence="1">
    <location>
        <begin position="33"/>
        <end position="61"/>
    </location>
</feature>
<sequence>HPEILRLPGRLRGLRDYSLTDLWRRRRAQLAGRRRGRCGRSRSGPDCQPDARRGGAQAREV</sequence>
<feature type="non-terminal residue" evidence="2">
    <location>
        <position position="61"/>
    </location>
</feature>
<proteinExistence type="predicted"/>
<dbReference type="EMBL" id="CAUYUJ010022107">
    <property type="protein sequence ID" value="CAK0908962.1"/>
    <property type="molecule type" value="Genomic_DNA"/>
</dbReference>
<evidence type="ECO:0000313" key="3">
    <source>
        <dbReference type="Proteomes" id="UP001189429"/>
    </source>
</evidence>
<organism evidence="2 3">
    <name type="scientific">Prorocentrum cordatum</name>
    <dbReference type="NCBI Taxonomy" id="2364126"/>
    <lineage>
        <taxon>Eukaryota</taxon>
        <taxon>Sar</taxon>
        <taxon>Alveolata</taxon>
        <taxon>Dinophyceae</taxon>
        <taxon>Prorocentrales</taxon>
        <taxon>Prorocentraceae</taxon>
        <taxon>Prorocentrum</taxon>
    </lineage>
</organism>
<protein>
    <submittedName>
        <fullName evidence="2">Uncharacterized protein</fullName>
    </submittedName>
</protein>
<accession>A0ABN9Y8Q2</accession>
<feature type="compositionally biased region" description="Basic and acidic residues" evidence="1">
    <location>
        <begin position="49"/>
        <end position="61"/>
    </location>
</feature>
<reference evidence="2" key="1">
    <citation type="submission" date="2023-10" db="EMBL/GenBank/DDBJ databases">
        <authorList>
            <person name="Chen Y."/>
            <person name="Shah S."/>
            <person name="Dougan E. K."/>
            <person name="Thang M."/>
            <person name="Chan C."/>
        </authorList>
    </citation>
    <scope>NUCLEOTIDE SEQUENCE [LARGE SCALE GENOMIC DNA]</scope>
</reference>
<gene>
    <name evidence="2" type="ORF">PCOR1329_LOCUS83515</name>
</gene>
<dbReference type="Proteomes" id="UP001189429">
    <property type="component" value="Unassembled WGS sequence"/>
</dbReference>
<name>A0ABN9Y8Q2_9DINO</name>